<dbReference type="RefSeq" id="WP_275708475.1">
    <property type="nucleotide sequence ID" value="NZ_JANCMW010000011.1"/>
</dbReference>
<keyword evidence="5 6" id="KW-0472">Membrane</keyword>
<feature type="transmembrane region" description="Helical" evidence="6">
    <location>
        <begin position="238"/>
        <end position="264"/>
    </location>
</feature>
<dbReference type="InterPro" id="IPR043428">
    <property type="entry name" value="LivM-like"/>
</dbReference>
<evidence type="ECO:0000313" key="8">
    <source>
        <dbReference type="Proteomes" id="UP001143391"/>
    </source>
</evidence>
<evidence type="ECO:0000313" key="7">
    <source>
        <dbReference type="EMBL" id="MDF0751808.1"/>
    </source>
</evidence>
<dbReference type="PANTHER" id="PTHR30482:SF17">
    <property type="entry name" value="ABC TRANSPORTER ATP-BINDING PROTEIN"/>
    <property type="match status" value="1"/>
</dbReference>
<comment type="subcellular location">
    <subcellularLocation>
        <location evidence="1">Cell inner membrane</location>
        <topology evidence="1">Multi-pass membrane protein</topology>
    </subcellularLocation>
</comment>
<feature type="transmembrane region" description="Helical" evidence="6">
    <location>
        <begin position="103"/>
        <end position="121"/>
    </location>
</feature>
<protein>
    <submittedName>
        <fullName evidence="7">Branched-chain amino acid ABC transporter permease</fullName>
    </submittedName>
</protein>
<sequence>MTNRILFVLMLVAGLTAPLFAYPVFVMDLLCFALFACAFNLLLGYAGLLSFGHAAFFGGAAYITGYVTKEWGFTPLLGILAGAGFAMVLGAAFGFLAIRRQGIYFAMVTLALAQIIYFLALQMPFTGGENGLQGIPRGHLFGLIDLNNSLTMYYFVFAIFVIGFGIIYRTINSPFGEVLQAIRENESRALSLGYDVDHFKLLAFVISATLAGLAGATKAIIFQFAALTSAHWQTSGEVILMTLVGGLGTVFGPVVGAILVGALSHELSAFGSWVQVILGTIFVVCVMVFRRGIIGELQRLVSRKQG</sequence>
<keyword evidence="4 6" id="KW-1133">Transmembrane helix</keyword>
<evidence type="ECO:0000256" key="5">
    <source>
        <dbReference type="ARBA" id="ARBA00023136"/>
    </source>
</evidence>
<keyword evidence="2" id="KW-1003">Cell membrane</keyword>
<proteinExistence type="predicted"/>
<name>A0ABT5YDR8_9GAMM</name>
<keyword evidence="3 6" id="KW-0812">Transmembrane</keyword>
<accession>A0ABT5YDR8</accession>
<evidence type="ECO:0000256" key="1">
    <source>
        <dbReference type="ARBA" id="ARBA00004429"/>
    </source>
</evidence>
<reference evidence="7" key="1">
    <citation type="submission" date="2022-07" db="EMBL/GenBank/DDBJ databases">
        <title>Marinobacter iranensis a new bacterium isolate from a hipersaline lake in Iran.</title>
        <authorList>
            <person name="Mohammad A.M.A."/>
            <person name="Cristina S.-P."/>
            <person name="Antonio V."/>
        </authorList>
    </citation>
    <scope>NUCLEOTIDE SEQUENCE</scope>
    <source>
        <strain evidence="7">71-i</strain>
    </source>
</reference>
<feature type="transmembrane region" description="Helical" evidence="6">
    <location>
        <begin position="201"/>
        <end position="226"/>
    </location>
</feature>
<evidence type="ECO:0000256" key="4">
    <source>
        <dbReference type="ARBA" id="ARBA00022989"/>
    </source>
</evidence>
<evidence type="ECO:0000256" key="2">
    <source>
        <dbReference type="ARBA" id="ARBA00022475"/>
    </source>
</evidence>
<feature type="transmembrane region" description="Helical" evidence="6">
    <location>
        <begin position="31"/>
        <end position="64"/>
    </location>
</feature>
<feature type="transmembrane region" description="Helical" evidence="6">
    <location>
        <begin position="152"/>
        <end position="171"/>
    </location>
</feature>
<feature type="transmembrane region" description="Helical" evidence="6">
    <location>
        <begin position="76"/>
        <end position="97"/>
    </location>
</feature>
<organism evidence="7 8">
    <name type="scientific">Marinobacter iranensis</name>
    <dbReference type="NCBI Taxonomy" id="2962607"/>
    <lineage>
        <taxon>Bacteria</taxon>
        <taxon>Pseudomonadati</taxon>
        <taxon>Pseudomonadota</taxon>
        <taxon>Gammaproteobacteria</taxon>
        <taxon>Pseudomonadales</taxon>
        <taxon>Marinobacteraceae</taxon>
        <taxon>Marinobacter</taxon>
    </lineage>
</organism>
<dbReference type="CDD" id="cd06581">
    <property type="entry name" value="TM_PBP1_LivM_like"/>
    <property type="match status" value="1"/>
</dbReference>
<keyword evidence="8" id="KW-1185">Reference proteome</keyword>
<dbReference type="EMBL" id="JANCMW010000011">
    <property type="protein sequence ID" value="MDF0751808.1"/>
    <property type="molecule type" value="Genomic_DNA"/>
</dbReference>
<dbReference type="PANTHER" id="PTHR30482">
    <property type="entry name" value="HIGH-AFFINITY BRANCHED-CHAIN AMINO ACID TRANSPORT SYSTEM PERMEASE"/>
    <property type="match status" value="1"/>
</dbReference>
<feature type="transmembrane region" description="Helical" evidence="6">
    <location>
        <begin position="270"/>
        <end position="289"/>
    </location>
</feature>
<dbReference type="Proteomes" id="UP001143391">
    <property type="component" value="Unassembled WGS sequence"/>
</dbReference>
<gene>
    <name evidence="7" type="ORF">NLU14_16375</name>
</gene>
<comment type="caution">
    <text evidence="7">The sequence shown here is derived from an EMBL/GenBank/DDBJ whole genome shotgun (WGS) entry which is preliminary data.</text>
</comment>
<evidence type="ECO:0000256" key="6">
    <source>
        <dbReference type="SAM" id="Phobius"/>
    </source>
</evidence>
<dbReference type="Pfam" id="PF02653">
    <property type="entry name" value="BPD_transp_2"/>
    <property type="match status" value="1"/>
</dbReference>
<evidence type="ECO:0000256" key="3">
    <source>
        <dbReference type="ARBA" id="ARBA00022692"/>
    </source>
</evidence>
<dbReference type="InterPro" id="IPR001851">
    <property type="entry name" value="ABC_transp_permease"/>
</dbReference>